<dbReference type="Proteomes" id="UP001305779">
    <property type="component" value="Unassembled WGS sequence"/>
</dbReference>
<gene>
    <name evidence="4" type="ORF">PRZ48_006425</name>
</gene>
<dbReference type="Gene3D" id="3.40.50.1820">
    <property type="entry name" value="alpha/beta hydrolase"/>
    <property type="match status" value="1"/>
</dbReference>
<evidence type="ECO:0000256" key="2">
    <source>
        <dbReference type="SAM" id="MobiDB-lite"/>
    </source>
</evidence>
<protein>
    <recommendedName>
        <fullName evidence="3">Phospholipase/carboxylesterase/thioesterase domain-containing protein</fullName>
    </recommendedName>
</protein>
<feature type="region of interest" description="Disordered" evidence="2">
    <location>
        <begin position="1"/>
        <end position="28"/>
    </location>
</feature>
<accession>A0ABR0EP84</accession>
<comment type="caution">
    <text evidence="4">The sequence shown here is derived from an EMBL/GenBank/DDBJ whole genome shotgun (WGS) entry which is preliminary data.</text>
</comment>
<proteinExistence type="inferred from homology"/>
<dbReference type="PANTHER" id="PTHR10655">
    <property type="entry name" value="LYSOPHOSPHOLIPASE-RELATED"/>
    <property type="match status" value="1"/>
</dbReference>
<sequence length="301" mass="33100">MASSTTNPKIKPSTPRTPPPFIVPPTSRHKQTLILLHGRGSTGEMFGRALLQSPLSNNQTLQTAFPNAKFIFPTAAARRAKWYNRALINEWFDSVPIDEQDTHKMSREEEEWQIEGLRESGEVLRGIIREEVEVVGAGNVVLGGLSQGFAMALWVLLGWDEGRLGGFVGMSGWLPFAGDVEGILKPVQIEEDGEEGDPFATSGSSNASAAVQVCNYVRDQVDLSPIDGSREPLCLDIPVFLGHGTHDDKVKAAKGRKAAEILRAMGVKQVAWKEYDEGHWYKVPDELDDIVQFLGRCFSVA</sequence>
<dbReference type="EMBL" id="JAXOVC010000004">
    <property type="protein sequence ID" value="KAK4502998.1"/>
    <property type="molecule type" value="Genomic_DNA"/>
</dbReference>
<dbReference type="InterPro" id="IPR029058">
    <property type="entry name" value="AB_hydrolase_fold"/>
</dbReference>
<evidence type="ECO:0000259" key="3">
    <source>
        <dbReference type="Pfam" id="PF02230"/>
    </source>
</evidence>
<feature type="domain" description="Phospholipase/carboxylesterase/thioesterase" evidence="3">
    <location>
        <begin position="20"/>
        <end position="181"/>
    </location>
</feature>
<evidence type="ECO:0000313" key="4">
    <source>
        <dbReference type="EMBL" id="KAK4502998.1"/>
    </source>
</evidence>
<name>A0ABR0EP84_ZASCE</name>
<organism evidence="4 5">
    <name type="scientific">Zasmidium cellare</name>
    <name type="common">Wine cellar mold</name>
    <name type="synonym">Racodium cellare</name>
    <dbReference type="NCBI Taxonomy" id="395010"/>
    <lineage>
        <taxon>Eukaryota</taxon>
        <taxon>Fungi</taxon>
        <taxon>Dikarya</taxon>
        <taxon>Ascomycota</taxon>
        <taxon>Pezizomycotina</taxon>
        <taxon>Dothideomycetes</taxon>
        <taxon>Dothideomycetidae</taxon>
        <taxon>Mycosphaerellales</taxon>
        <taxon>Mycosphaerellaceae</taxon>
        <taxon>Zasmidium</taxon>
    </lineage>
</organism>
<evidence type="ECO:0000256" key="1">
    <source>
        <dbReference type="ARBA" id="ARBA00006499"/>
    </source>
</evidence>
<comment type="similarity">
    <text evidence="1">Belongs to the AB hydrolase superfamily. AB hydrolase 2 family.</text>
</comment>
<keyword evidence="5" id="KW-1185">Reference proteome</keyword>
<dbReference type="InterPro" id="IPR003140">
    <property type="entry name" value="PLipase/COase/thioEstase"/>
</dbReference>
<evidence type="ECO:0000313" key="5">
    <source>
        <dbReference type="Proteomes" id="UP001305779"/>
    </source>
</evidence>
<dbReference type="InterPro" id="IPR050565">
    <property type="entry name" value="LYPA1-2/EST-like"/>
</dbReference>
<dbReference type="SUPFAM" id="SSF53474">
    <property type="entry name" value="alpha/beta-Hydrolases"/>
    <property type="match status" value="1"/>
</dbReference>
<reference evidence="4 5" key="1">
    <citation type="journal article" date="2023" name="G3 (Bethesda)">
        <title>A chromosome-level genome assembly of Zasmidium syzygii isolated from banana leaves.</title>
        <authorList>
            <person name="van Westerhoven A.C."/>
            <person name="Mehrabi R."/>
            <person name="Talebi R."/>
            <person name="Steentjes M.B.F."/>
            <person name="Corcolon B."/>
            <person name="Chong P.A."/>
            <person name="Kema G.H.J."/>
            <person name="Seidl M.F."/>
        </authorList>
    </citation>
    <scope>NUCLEOTIDE SEQUENCE [LARGE SCALE GENOMIC DNA]</scope>
    <source>
        <strain evidence="4 5">P124</strain>
    </source>
</reference>
<dbReference type="Pfam" id="PF02230">
    <property type="entry name" value="Abhydrolase_2"/>
    <property type="match status" value="1"/>
</dbReference>
<dbReference type="PANTHER" id="PTHR10655:SF63">
    <property type="entry name" value="PHOSPHOLIPASE_CARBOXYLESTERASE_THIOESTERASE DOMAIN-CONTAINING PROTEIN"/>
    <property type="match status" value="1"/>
</dbReference>